<evidence type="ECO:0000313" key="3">
    <source>
        <dbReference type="Proteomes" id="UP001352852"/>
    </source>
</evidence>
<proteinExistence type="predicted"/>
<accession>A0ABU7F4L6</accession>
<organism evidence="2 3">
    <name type="scientific">Characodon lateralis</name>
    <dbReference type="NCBI Taxonomy" id="208331"/>
    <lineage>
        <taxon>Eukaryota</taxon>
        <taxon>Metazoa</taxon>
        <taxon>Chordata</taxon>
        <taxon>Craniata</taxon>
        <taxon>Vertebrata</taxon>
        <taxon>Euteleostomi</taxon>
        <taxon>Actinopterygii</taxon>
        <taxon>Neopterygii</taxon>
        <taxon>Teleostei</taxon>
        <taxon>Neoteleostei</taxon>
        <taxon>Acanthomorphata</taxon>
        <taxon>Ovalentaria</taxon>
        <taxon>Atherinomorphae</taxon>
        <taxon>Cyprinodontiformes</taxon>
        <taxon>Goodeidae</taxon>
        <taxon>Characodon</taxon>
    </lineage>
</organism>
<dbReference type="Proteomes" id="UP001352852">
    <property type="component" value="Unassembled WGS sequence"/>
</dbReference>
<reference evidence="2 3" key="1">
    <citation type="submission" date="2021-06" db="EMBL/GenBank/DDBJ databases">
        <authorList>
            <person name="Palmer J.M."/>
        </authorList>
    </citation>
    <scope>NUCLEOTIDE SEQUENCE [LARGE SCALE GENOMIC DNA]</scope>
    <source>
        <strain evidence="2 3">CL_MEX2019</strain>
        <tissue evidence="2">Muscle</tissue>
    </source>
</reference>
<dbReference type="EMBL" id="JAHUTJ010074304">
    <property type="protein sequence ID" value="MED6293265.1"/>
    <property type="molecule type" value="Genomic_DNA"/>
</dbReference>
<evidence type="ECO:0000256" key="1">
    <source>
        <dbReference type="SAM" id="MobiDB-lite"/>
    </source>
</evidence>
<keyword evidence="3" id="KW-1185">Reference proteome</keyword>
<feature type="compositionally biased region" description="Polar residues" evidence="1">
    <location>
        <begin position="7"/>
        <end position="29"/>
    </location>
</feature>
<feature type="region of interest" description="Disordered" evidence="1">
    <location>
        <begin position="1"/>
        <end position="38"/>
    </location>
</feature>
<sequence>MGERQGSPWTGRQSIAGQHTNNHTHSFTPKGNLERPINLTGMSLDRGRKLEYPVKTHACTGRTRKLSMQRDPRPGIEPRTFLLQGNSVTLKSLLKKIKGTLK</sequence>
<gene>
    <name evidence="2" type="ORF">CHARACLAT_008902</name>
</gene>
<name>A0ABU7F4L6_9TELE</name>
<evidence type="ECO:0000313" key="2">
    <source>
        <dbReference type="EMBL" id="MED6293265.1"/>
    </source>
</evidence>
<protein>
    <submittedName>
        <fullName evidence="2">Uncharacterized protein</fullName>
    </submittedName>
</protein>
<comment type="caution">
    <text evidence="2">The sequence shown here is derived from an EMBL/GenBank/DDBJ whole genome shotgun (WGS) entry which is preliminary data.</text>
</comment>